<sequence>MLRHFKCDGVKSVDVRGGECFITFSTVDQAKEVITKLDKKRVEVSKDDNGVIFFTEVFGEEEGRKLMASPAKKGGLKAKVKVVKDDDEKYGGGMNRGRFGGSPRASPPQRMDSFGSGGGPGGELAYGPSGDRRSAAPPQRGQNFGDDRSNAQGPSTVPALTPLQRDSSGSR</sequence>
<dbReference type="AlphaFoldDB" id="A0A9W6ZU80"/>
<dbReference type="Proteomes" id="UP001162640">
    <property type="component" value="Unassembled WGS sequence"/>
</dbReference>
<accession>A0A9W6ZU80</accession>
<name>A0A9W6ZU80_9STRA</name>
<evidence type="ECO:0008006" key="4">
    <source>
        <dbReference type="Google" id="ProtNLM"/>
    </source>
</evidence>
<gene>
    <name evidence="2" type="ORF">TL16_g03076</name>
</gene>
<comment type="caution">
    <text evidence="2">The sequence shown here is derived from an EMBL/GenBank/DDBJ whole genome shotgun (WGS) entry which is preliminary data.</text>
</comment>
<protein>
    <recommendedName>
        <fullName evidence="4">RRM domain-containing protein</fullName>
    </recommendedName>
</protein>
<evidence type="ECO:0000256" key="1">
    <source>
        <dbReference type="SAM" id="MobiDB-lite"/>
    </source>
</evidence>
<dbReference type="EMBL" id="BLQM01000079">
    <property type="protein sequence ID" value="GMH60552.1"/>
    <property type="molecule type" value="Genomic_DNA"/>
</dbReference>
<evidence type="ECO:0000313" key="2">
    <source>
        <dbReference type="EMBL" id="GMH60552.1"/>
    </source>
</evidence>
<evidence type="ECO:0000313" key="3">
    <source>
        <dbReference type="Proteomes" id="UP001162640"/>
    </source>
</evidence>
<feature type="compositionally biased region" description="Gly residues" evidence="1">
    <location>
        <begin position="91"/>
        <end position="100"/>
    </location>
</feature>
<feature type="compositionally biased region" description="Gly residues" evidence="1">
    <location>
        <begin position="115"/>
        <end position="124"/>
    </location>
</feature>
<organism evidence="2 3">
    <name type="scientific">Triparma laevis f. inornata</name>
    <dbReference type="NCBI Taxonomy" id="1714386"/>
    <lineage>
        <taxon>Eukaryota</taxon>
        <taxon>Sar</taxon>
        <taxon>Stramenopiles</taxon>
        <taxon>Ochrophyta</taxon>
        <taxon>Bolidophyceae</taxon>
        <taxon>Parmales</taxon>
        <taxon>Triparmaceae</taxon>
        <taxon>Triparma</taxon>
    </lineage>
</organism>
<feature type="region of interest" description="Disordered" evidence="1">
    <location>
        <begin position="85"/>
        <end position="171"/>
    </location>
</feature>
<proteinExistence type="predicted"/>
<reference evidence="3" key="1">
    <citation type="journal article" date="2023" name="Commun. Biol.">
        <title>Genome analysis of Parmales, the sister group of diatoms, reveals the evolutionary specialization of diatoms from phago-mixotrophs to photoautotrophs.</title>
        <authorList>
            <person name="Ban H."/>
            <person name="Sato S."/>
            <person name="Yoshikawa S."/>
            <person name="Yamada K."/>
            <person name="Nakamura Y."/>
            <person name="Ichinomiya M."/>
            <person name="Sato N."/>
            <person name="Blanc-Mathieu R."/>
            <person name="Endo H."/>
            <person name="Kuwata A."/>
            <person name="Ogata H."/>
        </authorList>
    </citation>
    <scope>NUCLEOTIDE SEQUENCE [LARGE SCALE GENOMIC DNA]</scope>
</reference>